<name>A0A392NPS3_9FABA</name>
<accession>A0A392NPS3</accession>
<reference evidence="2 3" key="1">
    <citation type="journal article" date="2018" name="Front. Plant Sci.">
        <title>Red Clover (Trifolium pratense) and Zigzag Clover (T. medium) - A Picture of Genomic Similarities and Differences.</title>
        <authorList>
            <person name="Dluhosova J."/>
            <person name="Istvanek J."/>
            <person name="Nedelnik J."/>
            <person name="Repkova J."/>
        </authorList>
    </citation>
    <scope>NUCLEOTIDE SEQUENCE [LARGE SCALE GENOMIC DNA]</scope>
    <source>
        <strain evidence="3">cv. 10/8</strain>
        <tissue evidence="2">Leaf</tissue>
    </source>
</reference>
<dbReference type="Proteomes" id="UP000265520">
    <property type="component" value="Unassembled WGS sequence"/>
</dbReference>
<proteinExistence type="predicted"/>
<feature type="compositionally biased region" description="Basic and acidic residues" evidence="1">
    <location>
        <begin position="52"/>
        <end position="63"/>
    </location>
</feature>
<feature type="region of interest" description="Disordered" evidence="1">
    <location>
        <begin position="37"/>
        <end position="96"/>
    </location>
</feature>
<evidence type="ECO:0000313" key="2">
    <source>
        <dbReference type="EMBL" id="MCI01076.1"/>
    </source>
</evidence>
<dbReference type="EMBL" id="LXQA010045139">
    <property type="protein sequence ID" value="MCI01076.1"/>
    <property type="molecule type" value="Genomic_DNA"/>
</dbReference>
<evidence type="ECO:0000313" key="3">
    <source>
        <dbReference type="Proteomes" id="UP000265520"/>
    </source>
</evidence>
<evidence type="ECO:0000256" key="1">
    <source>
        <dbReference type="SAM" id="MobiDB-lite"/>
    </source>
</evidence>
<protein>
    <submittedName>
        <fullName evidence="2">Uncharacterized protein</fullName>
    </submittedName>
</protein>
<dbReference type="AlphaFoldDB" id="A0A392NPS3"/>
<feature type="non-terminal residue" evidence="2">
    <location>
        <position position="1"/>
    </location>
</feature>
<feature type="compositionally biased region" description="Polar residues" evidence="1">
    <location>
        <begin position="68"/>
        <end position="79"/>
    </location>
</feature>
<feature type="compositionally biased region" description="Basic and acidic residues" evidence="1">
    <location>
        <begin position="83"/>
        <end position="96"/>
    </location>
</feature>
<organism evidence="2 3">
    <name type="scientific">Trifolium medium</name>
    <dbReference type="NCBI Taxonomy" id="97028"/>
    <lineage>
        <taxon>Eukaryota</taxon>
        <taxon>Viridiplantae</taxon>
        <taxon>Streptophyta</taxon>
        <taxon>Embryophyta</taxon>
        <taxon>Tracheophyta</taxon>
        <taxon>Spermatophyta</taxon>
        <taxon>Magnoliopsida</taxon>
        <taxon>eudicotyledons</taxon>
        <taxon>Gunneridae</taxon>
        <taxon>Pentapetalae</taxon>
        <taxon>rosids</taxon>
        <taxon>fabids</taxon>
        <taxon>Fabales</taxon>
        <taxon>Fabaceae</taxon>
        <taxon>Papilionoideae</taxon>
        <taxon>50 kb inversion clade</taxon>
        <taxon>NPAAA clade</taxon>
        <taxon>Hologalegina</taxon>
        <taxon>IRL clade</taxon>
        <taxon>Trifolieae</taxon>
        <taxon>Trifolium</taxon>
    </lineage>
</organism>
<keyword evidence="3" id="KW-1185">Reference proteome</keyword>
<comment type="caution">
    <text evidence="2">The sequence shown here is derived from an EMBL/GenBank/DDBJ whole genome shotgun (WGS) entry which is preliminary data.</text>
</comment>
<sequence>NKLFGLNWLRVLPTPTYNHYLGGDGAEVLKTGRIRQGDSTTDLGGDGAEVLETGRRIRQRDSDGGDSCQKSRWNGQQQWRDVMQTDEKQCQNESRQ</sequence>